<feature type="transmembrane region" description="Helical" evidence="1">
    <location>
        <begin position="80"/>
        <end position="103"/>
    </location>
</feature>
<keyword evidence="1" id="KW-0472">Membrane</keyword>
<dbReference type="PANTHER" id="PTHR40038:SF1">
    <property type="entry name" value="MEMBRANE-ASSOCIATED PROTEIN TCAA"/>
    <property type="match status" value="1"/>
</dbReference>
<reference evidence="2 3" key="1">
    <citation type="submission" date="2015-08" db="EMBL/GenBank/DDBJ databases">
        <title>Genomic sequence of Lactobacillus heilongjiangensis DSM 28069, isolated from Chinese traditional pickle.</title>
        <authorList>
            <person name="Jiang X."/>
            <person name="Zheng B."/>
            <person name="Cheng H."/>
        </authorList>
    </citation>
    <scope>NUCLEOTIDE SEQUENCE [LARGE SCALE GENOMIC DNA]</scope>
    <source>
        <strain evidence="2 3">DSM 28069</strain>
    </source>
</reference>
<keyword evidence="3" id="KW-1185">Reference proteome</keyword>
<name>A0A0K2LEQ0_9LACO</name>
<accession>A0A0K2LEQ0</accession>
<dbReference type="OrthoDB" id="2168731at2"/>
<dbReference type="PANTHER" id="PTHR40038">
    <property type="entry name" value="MEMBRANE-ASSOCIATED PROTEIN TCAA"/>
    <property type="match status" value="1"/>
</dbReference>
<sequence>MDKLDFCPNCGNHLDSGGEFCPNCGFNLKKYESENKSISKTNIDKRKIPVKNYDIKYHSIESDTQLDKKNVPNHSKKRKVGFILISIVAILLVAGYFGGKVYYGENYQAQRLREEVTSGTSSKMKAALVDSDGKQLTTGNISALRRLYLKDSSMIRQIESQINVNQSNKVFSLKKTGKYLMFFPKYKVMIKNQSLNINTNIDNPTFFIDGKSVPTKSENGKYKISNLMPGFYDVKVENSKESNETKTKQVVIGIDNDDKSVEFEAKKVEKPAKVITKIIHEKDEDNTTSNVNDTLVADSKEPSTISSKDSLIGEYTGNPNLTLYPNGTYELGDKNGTYDILEDDNGHVKIRYNQNNGGSIVESYYYSDGELRSSKYNQSWYKK</sequence>
<evidence type="ECO:0000313" key="2">
    <source>
        <dbReference type="EMBL" id="ALB29772.1"/>
    </source>
</evidence>
<dbReference type="EMBL" id="CP012559">
    <property type="protein sequence ID" value="ALB29772.1"/>
    <property type="molecule type" value="Genomic_DNA"/>
</dbReference>
<keyword evidence="1" id="KW-1133">Transmembrane helix</keyword>
<protein>
    <recommendedName>
        <fullName evidence="4">Zinc-ribbon domain-containing protein</fullName>
    </recommendedName>
</protein>
<proteinExistence type="predicted"/>
<keyword evidence="1" id="KW-0812">Transmembrane</keyword>
<dbReference type="Proteomes" id="UP000061546">
    <property type="component" value="Chromosome"/>
</dbReference>
<gene>
    <name evidence="2" type="ORF">JP39_10650</name>
</gene>
<evidence type="ECO:0008006" key="4">
    <source>
        <dbReference type="Google" id="ProtNLM"/>
    </source>
</evidence>
<dbReference type="STRING" id="1074467.JP39_10650"/>
<evidence type="ECO:0000313" key="3">
    <source>
        <dbReference type="Proteomes" id="UP000061546"/>
    </source>
</evidence>
<organism evidence="2 3">
    <name type="scientific">Companilactobacillus heilongjiangensis</name>
    <dbReference type="NCBI Taxonomy" id="1074467"/>
    <lineage>
        <taxon>Bacteria</taxon>
        <taxon>Bacillati</taxon>
        <taxon>Bacillota</taxon>
        <taxon>Bacilli</taxon>
        <taxon>Lactobacillales</taxon>
        <taxon>Lactobacillaceae</taxon>
        <taxon>Companilactobacillus</taxon>
    </lineage>
</organism>
<dbReference type="RefSeq" id="WP_041500267.1">
    <property type="nucleotide sequence ID" value="NZ_BJDV01000003.1"/>
</dbReference>
<dbReference type="AlphaFoldDB" id="A0A0K2LEQ0"/>
<evidence type="ECO:0000256" key="1">
    <source>
        <dbReference type="SAM" id="Phobius"/>
    </source>
</evidence>
<dbReference type="KEGG" id="lhi:JP39_10650"/>